<proteinExistence type="predicted"/>
<organism evidence="2 3">
    <name type="scientific">Ralstonia mannitolilytica</name>
    <dbReference type="NCBI Taxonomy" id="105219"/>
    <lineage>
        <taxon>Bacteria</taxon>
        <taxon>Pseudomonadati</taxon>
        <taxon>Pseudomonadota</taxon>
        <taxon>Betaproteobacteria</taxon>
        <taxon>Burkholderiales</taxon>
        <taxon>Burkholderiaceae</taxon>
        <taxon>Ralstonia</taxon>
    </lineage>
</organism>
<sequence length="251" mass="27078">MRQKILLLSTACLLHLPVMSAEIQAVRMGESSGIYVSGPIRQGDAAAFAAKLRSLGIAPLPASSAPSYPRATVVIASPGGSISEAMAIGRAIRANKLKVAVPPNGECLSSCVYVVAAGVLRMNLGRVGIHRPYFADMPKRGVESSLHETLAASKEYFAEMNIPTNLADEMFSIPPESIEILSDSKLAFYRLNQTDMVFEEESAIQAAKMLGISRAEYGRRRAEFENRSKACDGAPDYLRCANDLLTKIGLR</sequence>
<evidence type="ECO:0000313" key="2">
    <source>
        <dbReference type="EMBL" id="CAJ0899346.1"/>
    </source>
</evidence>
<accession>A0ABM9L3K8</accession>
<keyword evidence="3" id="KW-1185">Reference proteome</keyword>
<dbReference type="Pfam" id="PF00574">
    <property type="entry name" value="CLP_protease"/>
    <property type="match status" value="1"/>
</dbReference>
<feature type="chain" id="PRO_5045310931" evidence="1">
    <location>
        <begin position="21"/>
        <end position="251"/>
    </location>
</feature>
<evidence type="ECO:0000256" key="1">
    <source>
        <dbReference type="SAM" id="SignalP"/>
    </source>
</evidence>
<dbReference type="SUPFAM" id="SSF52096">
    <property type="entry name" value="ClpP/crotonase"/>
    <property type="match status" value="1"/>
</dbReference>
<evidence type="ECO:0000313" key="3">
    <source>
        <dbReference type="Proteomes" id="UP001190452"/>
    </source>
</evidence>
<gene>
    <name evidence="2" type="ORF">R77569_04914</name>
</gene>
<dbReference type="InterPro" id="IPR029045">
    <property type="entry name" value="ClpP/crotonase-like_dom_sf"/>
</dbReference>
<keyword evidence="1" id="KW-0732">Signal</keyword>
<comment type="caution">
    <text evidence="2">The sequence shown here is derived from an EMBL/GenBank/DDBJ whole genome shotgun (WGS) entry which is preliminary data.</text>
</comment>
<dbReference type="Gene3D" id="3.90.226.10">
    <property type="entry name" value="2-enoyl-CoA Hydratase, Chain A, domain 1"/>
    <property type="match status" value="1"/>
</dbReference>
<feature type="signal peptide" evidence="1">
    <location>
        <begin position="1"/>
        <end position="20"/>
    </location>
</feature>
<dbReference type="Proteomes" id="UP001190452">
    <property type="component" value="Unassembled WGS sequence"/>
</dbReference>
<reference evidence="2 3" key="1">
    <citation type="submission" date="2023-07" db="EMBL/GenBank/DDBJ databases">
        <authorList>
            <person name="Peeters C."/>
        </authorList>
    </citation>
    <scope>NUCLEOTIDE SEQUENCE [LARGE SCALE GENOMIC DNA]</scope>
    <source>
        <strain evidence="2 3">R-77569</strain>
    </source>
</reference>
<name>A0ABM9L3K8_9RALS</name>
<protein>
    <submittedName>
        <fullName evidence="2">Uncharacterized protein</fullName>
    </submittedName>
</protein>
<dbReference type="InterPro" id="IPR023562">
    <property type="entry name" value="ClpP/TepA"/>
</dbReference>
<dbReference type="RefSeq" id="WP_316897357.1">
    <property type="nucleotide sequence ID" value="NZ_CAUDKV010000037.1"/>
</dbReference>
<dbReference type="EMBL" id="CAUDKV010000037">
    <property type="protein sequence ID" value="CAJ0899346.1"/>
    <property type="molecule type" value="Genomic_DNA"/>
</dbReference>